<comment type="caution">
    <text evidence="1">The sequence shown here is derived from an EMBL/GenBank/DDBJ whole genome shotgun (WGS) entry which is preliminary data.</text>
</comment>
<organism evidence="1 2">
    <name type="scientific">Trifolium pratense</name>
    <name type="common">Red clover</name>
    <dbReference type="NCBI Taxonomy" id="57577"/>
    <lineage>
        <taxon>Eukaryota</taxon>
        <taxon>Viridiplantae</taxon>
        <taxon>Streptophyta</taxon>
        <taxon>Embryophyta</taxon>
        <taxon>Tracheophyta</taxon>
        <taxon>Spermatophyta</taxon>
        <taxon>Magnoliopsida</taxon>
        <taxon>eudicotyledons</taxon>
        <taxon>Gunneridae</taxon>
        <taxon>Pentapetalae</taxon>
        <taxon>rosids</taxon>
        <taxon>fabids</taxon>
        <taxon>Fabales</taxon>
        <taxon>Fabaceae</taxon>
        <taxon>Papilionoideae</taxon>
        <taxon>50 kb inversion clade</taxon>
        <taxon>NPAAA clade</taxon>
        <taxon>Hologalegina</taxon>
        <taxon>IRL clade</taxon>
        <taxon>Trifolieae</taxon>
        <taxon>Trifolium</taxon>
    </lineage>
</organism>
<keyword evidence="2" id="KW-1185">Reference proteome</keyword>
<proteinExistence type="predicted"/>
<reference evidence="1" key="1">
    <citation type="submission" date="2023-10" db="EMBL/GenBank/DDBJ databases">
        <authorList>
            <person name="Rodriguez Cubillos JULIANA M."/>
            <person name="De Vega J."/>
        </authorList>
    </citation>
    <scope>NUCLEOTIDE SEQUENCE</scope>
</reference>
<evidence type="ECO:0000313" key="2">
    <source>
        <dbReference type="Proteomes" id="UP001177021"/>
    </source>
</evidence>
<dbReference type="EMBL" id="CASHSV030000121">
    <property type="protein sequence ID" value="CAJ2651338.1"/>
    <property type="molecule type" value="Genomic_DNA"/>
</dbReference>
<gene>
    <name evidence="1" type="ORF">MILVUS5_LOCUS18989</name>
</gene>
<name>A0ACB0K4S7_TRIPR</name>
<protein>
    <submittedName>
        <fullName evidence="1">Uncharacterized protein</fullName>
    </submittedName>
</protein>
<evidence type="ECO:0000313" key="1">
    <source>
        <dbReference type="EMBL" id="CAJ2651338.1"/>
    </source>
</evidence>
<sequence length="726" mass="83762">MVDYDESVDVDSNEVRSTNGHTSDDEDATYSVSNVYDSSDDGDDTDNDHDDDDAGNDHDFDDDAVVGDRAVRINSMTSDEIRAMEFSSIDEAYEFYYEYDDGDDDDDDDGNDHDFDVEASIGERAVRINSMTADEIRGMDFGSVDEAYEFYYQYGKCKGFSVRKSDDKKKIGPDGCKIITNKLFVCSRQGLRDKRHISRLDRKREHRRLTCTKCTARFRVTYKADKGRFVVSVFEETHNHELTSARYVHLHPVYRKISEADRAQVDGMQSRGIRTCHIMGYMVAQKGGYGDVGFTKKDLYNYFDKKMRDIVKDGDVAASLHYLNAKSTTDPMLYAEYAADSSNGRMKSLFWADGTSRSDYFCFGDVVAFDTTYKKNKYNLPLVIFSGCNHHSQTIIFGAALVSDETTETYKWVLNCFLECMENKRPKAVVTDGDRAMREAIKEGFKKAMFSNFSKDDFEEYWSEMIKENGVEGHPWVIKTYENKLLWATAYLRDKFFGRIRTTSQCEAINAIIKSYVRKKGCIFEFMQNFEQALRGYRNNELVEDFKSKFSEPVLTTQLRLIESNAAKIYTAEIFKEVKEEIMKAGELIVKHKKEIGDTKFYTLTKYCRDVYERTVVYDGDTFQCLCRLFDSRGLPCSHIFHVMKEEHVDHIPSTLVLSRWTKDAKIDYLNMVDVNDPVDSDVIELARFGAYCSVLTSFCKEASKKNGVYRDIMDDLMNFKKKWQC</sequence>
<accession>A0ACB0K4S7</accession>
<dbReference type="Proteomes" id="UP001177021">
    <property type="component" value="Unassembled WGS sequence"/>
</dbReference>